<dbReference type="Gene3D" id="3.40.630.30">
    <property type="match status" value="1"/>
</dbReference>
<dbReference type="PROSITE" id="PS51186">
    <property type="entry name" value="GNAT"/>
    <property type="match status" value="1"/>
</dbReference>
<dbReference type="Proteomes" id="UP001482513">
    <property type="component" value="Unassembled WGS sequence"/>
</dbReference>
<evidence type="ECO:0000259" key="3">
    <source>
        <dbReference type="PROSITE" id="PS51186"/>
    </source>
</evidence>
<evidence type="ECO:0000313" key="5">
    <source>
        <dbReference type="Proteomes" id="UP001482513"/>
    </source>
</evidence>
<dbReference type="Pfam" id="PF00583">
    <property type="entry name" value="Acetyltransf_1"/>
    <property type="match status" value="1"/>
</dbReference>
<reference evidence="4 5" key="1">
    <citation type="submission" date="2022-04" db="EMBL/GenBank/DDBJ databases">
        <title>Positive selection, recombination, and allopatry shape intraspecific diversity of widespread and dominant cyanobacteria.</title>
        <authorList>
            <person name="Wei J."/>
            <person name="Shu W."/>
            <person name="Hu C."/>
        </authorList>
    </citation>
    <scope>NUCLEOTIDE SEQUENCE [LARGE SCALE GENOMIC DNA]</scope>
    <source>
        <strain evidence="4 5">DQ-A4</strain>
    </source>
</reference>
<proteinExistence type="predicted"/>
<keyword evidence="2" id="KW-0012">Acyltransferase</keyword>
<evidence type="ECO:0000256" key="2">
    <source>
        <dbReference type="ARBA" id="ARBA00023315"/>
    </source>
</evidence>
<keyword evidence="1" id="KW-0808">Transferase</keyword>
<dbReference type="EMBL" id="JAMPKX010000001">
    <property type="protein sequence ID" value="MEP0946108.1"/>
    <property type="molecule type" value="Genomic_DNA"/>
</dbReference>
<sequence length="147" mass="16589">MNVFQAGFEHLEAVAKLFDHYRVFYQASPDFEAAKTFISKRIQENSSAIFVACHGEKIVGFTQLYPTFSSVSMKRVWILNDLFVEEAYRRKGTAGLLLNAAAEFAQATDAARIVLSTQISNTSAQSLYESQGYCRDEAFYHYTLSLT</sequence>
<feature type="domain" description="N-acetyltransferase" evidence="3">
    <location>
        <begin position="1"/>
        <end position="147"/>
    </location>
</feature>
<organism evidence="4 5">
    <name type="scientific">Leptolyngbya subtilissima DQ-A4</name>
    <dbReference type="NCBI Taxonomy" id="2933933"/>
    <lineage>
        <taxon>Bacteria</taxon>
        <taxon>Bacillati</taxon>
        <taxon>Cyanobacteriota</taxon>
        <taxon>Cyanophyceae</taxon>
        <taxon>Leptolyngbyales</taxon>
        <taxon>Leptolyngbyaceae</taxon>
        <taxon>Leptolyngbya group</taxon>
        <taxon>Leptolyngbya</taxon>
    </lineage>
</organism>
<dbReference type="RefSeq" id="WP_190694358.1">
    <property type="nucleotide sequence ID" value="NZ_JAMPKX010000001.1"/>
</dbReference>
<comment type="caution">
    <text evidence="4">The sequence shown here is derived from an EMBL/GenBank/DDBJ whole genome shotgun (WGS) entry which is preliminary data.</text>
</comment>
<name>A0ABV0K009_9CYAN</name>
<gene>
    <name evidence="4" type="ORF">NC992_04405</name>
</gene>
<evidence type="ECO:0000313" key="4">
    <source>
        <dbReference type="EMBL" id="MEP0946108.1"/>
    </source>
</evidence>
<dbReference type="InterPro" id="IPR016181">
    <property type="entry name" value="Acyl_CoA_acyltransferase"/>
</dbReference>
<dbReference type="SUPFAM" id="SSF55729">
    <property type="entry name" value="Acyl-CoA N-acyltransferases (Nat)"/>
    <property type="match status" value="1"/>
</dbReference>
<keyword evidence="5" id="KW-1185">Reference proteome</keyword>
<dbReference type="PANTHER" id="PTHR43877">
    <property type="entry name" value="AMINOALKYLPHOSPHONATE N-ACETYLTRANSFERASE-RELATED-RELATED"/>
    <property type="match status" value="1"/>
</dbReference>
<dbReference type="PANTHER" id="PTHR43877:SF2">
    <property type="entry name" value="AMINOALKYLPHOSPHONATE N-ACETYLTRANSFERASE-RELATED"/>
    <property type="match status" value="1"/>
</dbReference>
<evidence type="ECO:0000256" key="1">
    <source>
        <dbReference type="ARBA" id="ARBA00022679"/>
    </source>
</evidence>
<dbReference type="InterPro" id="IPR050832">
    <property type="entry name" value="Bact_Acetyltransf"/>
</dbReference>
<accession>A0ABV0K009</accession>
<dbReference type="CDD" id="cd04301">
    <property type="entry name" value="NAT_SF"/>
    <property type="match status" value="1"/>
</dbReference>
<protein>
    <submittedName>
        <fullName evidence="4">GNAT family N-acetyltransferase</fullName>
    </submittedName>
</protein>
<dbReference type="InterPro" id="IPR000182">
    <property type="entry name" value="GNAT_dom"/>
</dbReference>